<dbReference type="EMBL" id="MEVT01000008">
    <property type="protein sequence ID" value="OGC63077.1"/>
    <property type="molecule type" value="Genomic_DNA"/>
</dbReference>
<name>A0A1F4W0X6_UNCKA</name>
<evidence type="ECO:0000313" key="1">
    <source>
        <dbReference type="EMBL" id="OGC63077.1"/>
    </source>
</evidence>
<proteinExistence type="predicted"/>
<evidence type="ECO:0008006" key="3">
    <source>
        <dbReference type="Google" id="ProtNLM"/>
    </source>
</evidence>
<sequence>MAFDCKDAILKTLAYRTVFDYPLSYYQLCTFLVTDTAFSGSEVAEAIKKLISEDKIKRKNHLYYLSGCRPVKWGNRQKNSRHLIRENTKVIGLIGSLPWVRYVGITGSVAAYSATSNSDLDLFIVTQKNRIWLVRGFVALILIITNKYPKNGSEAGRICPNLYVDEANMVWEKSKRNLYIAHDILLMQPIINKRDYYFKFMRANDWVFKYFANFPIDLPLIFRNKRVIRGRFLDFIEWLAMKMQLYYMKRRKTTEVVEKGIIHFNKNDCTNRVLSTYGKILEGYGIK</sequence>
<comment type="caution">
    <text evidence="1">The sequence shown here is derived from an EMBL/GenBank/DDBJ whole genome shotgun (WGS) entry which is preliminary data.</text>
</comment>
<gene>
    <name evidence="1" type="ORF">A2264_00040</name>
</gene>
<reference evidence="1 2" key="1">
    <citation type="journal article" date="2016" name="Nat. Commun.">
        <title>Thousands of microbial genomes shed light on interconnected biogeochemical processes in an aquifer system.</title>
        <authorList>
            <person name="Anantharaman K."/>
            <person name="Brown C.T."/>
            <person name="Hug L.A."/>
            <person name="Sharon I."/>
            <person name="Castelle C.J."/>
            <person name="Probst A.J."/>
            <person name="Thomas B.C."/>
            <person name="Singh A."/>
            <person name="Wilkins M.J."/>
            <person name="Karaoz U."/>
            <person name="Brodie E.L."/>
            <person name="Williams K.H."/>
            <person name="Hubbard S.S."/>
            <person name="Banfield J.F."/>
        </authorList>
    </citation>
    <scope>NUCLEOTIDE SEQUENCE [LARGE SCALE GENOMIC DNA]</scope>
</reference>
<dbReference type="AlphaFoldDB" id="A0A1F4W0X6"/>
<evidence type="ECO:0000313" key="2">
    <source>
        <dbReference type="Proteomes" id="UP000176614"/>
    </source>
</evidence>
<protein>
    <recommendedName>
        <fullName evidence="3">Polymerase nucleotidyl transferase domain-containing protein</fullName>
    </recommendedName>
</protein>
<organism evidence="1 2">
    <name type="scientific">candidate division WWE3 bacterium RIFOXYA2_FULL_46_9</name>
    <dbReference type="NCBI Taxonomy" id="1802636"/>
    <lineage>
        <taxon>Bacteria</taxon>
        <taxon>Katanobacteria</taxon>
    </lineage>
</organism>
<dbReference type="InterPro" id="IPR043519">
    <property type="entry name" value="NT_sf"/>
</dbReference>
<dbReference type="Proteomes" id="UP000176614">
    <property type="component" value="Unassembled WGS sequence"/>
</dbReference>
<accession>A0A1F4W0X6</accession>
<dbReference type="SUPFAM" id="SSF81301">
    <property type="entry name" value="Nucleotidyltransferase"/>
    <property type="match status" value="1"/>
</dbReference>